<dbReference type="Gene3D" id="3.40.50.1820">
    <property type="entry name" value="alpha/beta hydrolase"/>
    <property type="match status" value="1"/>
</dbReference>
<dbReference type="STRING" id="77095.SAMN05216455_10573"/>
<organism evidence="1 2">
    <name type="scientific">Segatella baroniae B14</name>
    <dbReference type="NCBI Taxonomy" id="752555"/>
    <lineage>
        <taxon>Bacteria</taxon>
        <taxon>Pseudomonadati</taxon>
        <taxon>Bacteroidota</taxon>
        <taxon>Bacteroidia</taxon>
        <taxon>Bacteroidales</taxon>
        <taxon>Prevotellaceae</taxon>
        <taxon>Segatella</taxon>
    </lineage>
</organism>
<accession>D8DW03</accession>
<sequence length="347" mass="40140">MMVLVIFAISTVLMILHKMENPYIKQYPDLMSGKKVMYVHGFMSSAQSGTVKLLQDCMPNAQVIAEDLPLHPEEAMQLLKNLCDTEKPDLIIGSSMGGMFTEMLYGYDRILTNPAFRMGDTMSSSTGKQVFQNPRKDGVQEFMVTKGLIKEYKDITEHCFEGINEEEKQHVYGLFGDHDPIVHTYDLFLEHYPHAIKFHGEHRLIDKVVHHYLIPVIRWIDDKQNGKERPIVYIAYDALHDAFDNATSSMHKAYEMLLEYYQVYIVASAPTNQHDYITKVQTWVEDYLSAPAFNHIIFTNQKNLLYGDYMIDPLPDDNFMGTNIQYGSDEFKTWEEIITFFERLGGQ</sequence>
<protein>
    <recommendedName>
        <fullName evidence="3">Esterase</fullName>
    </recommendedName>
</protein>
<dbReference type="Pfam" id="PF05728">
    <property type="entry name" value="UPF0227"/>
    <property type="match status" value="1"/>
</dbReference>
<reference evidence="1 2" key="1">
    <citation type="journal article" date="2010" name="Microb. Ecol.">
        <title>Comparative genome analysis of Prevotella ruminicola and Prevotella bryantii: insights into their environmental niche.</title>
        <authorList>
            <consortium name="North American Consortium for Rumen Bacteria"/>
            <person name="Purushe J."/>
            <person name="Fouts D.E."/>
            <person name="Morrison M."/>
            <person name="White B.A."/>
            <person name="Mackie R.I."/>
            <person name="Coutinho P.M."/>
            <person name="Henrissat B."/>
            <person name="Nelson K.E."/>
        </authorList>
    </citation>
    <scope>NUCLEOTIDE SEQUENCE [LARGE SCALE GENOMIC DNA]</scope>
    <source>
        <strain evidence="1 2">B14</strain>
    </source>
</reference>
<dbReference type="AlphaFoldDB" id="D8DW03"/>
<proteinExistence type="predicted"/>
<evidence type="ECO:0000313" key="1">
    <source>
        <dbReference type="EMBL" id="EFI72382.1"/>
    </source>
</evidence>
<dbReference type="PANTHER" id="PTHR35602">
    <property type="entry name" value="ESTERASE YQIA-RELATED"/>
    <property type="match status" value="1"/>
</dbReference>
<dbReference type="EMBL" id="ADWO01000047">
    <property type="protein sequence ID" value="EFI72382.1"/>
    <property type="molecule type" value="Genomic_DNA"/>
</dbReference>
<comment type="caution">
    <text evidence="1">The sequence shown here is derived from an EMBL/GenBank/DDBJ whole genome shotgun (WGS) entry which is preliminary data.</text>
</comment>
<dbReference type="Gene3D" id="3.40.50.1000">
    <property type="entry name" value="HAD superfamily/HAD-like"/>
    <property type="match status" value="1"/>
</dbReference>
<gene>
    <name evidence="1" type="ORF">PBR_1725</name>
</gene>
<dbReference type="InterPro" id="IPR008886">
    <property type="entry name" value="UPF0227/Esterase_YqiA"/>
</dbReference>
<evidence type="ECO:0000313" key="2">
    <source>
        <dbReference type="Proteomes" id="UP000004524"/>
    </source>
</evidence>
<name>D8DW03_9BACT</name>
<dbReference type="SUPFAM" id="SSF53474">
    <property type="entry name" value="alpha/beta-Hydrolases"/>
    <property type="match status" value="1"/>
</dbReference>
<keyword evidence="2" id="KW-1185">Reference proteome</keyword>
<dbReference type="ESTHER" id="prebr-d8dw03">
    <property type="family name" value="abh_upf00227"/>
</dbReference>
<dbReference type="InterPro" id="IPR023214">
    <property type="entry name" value="HAD_sf"/>
</dbReference>
<dbReference type="PANTHER" id="PTHR35602:SF3">
    <property type="entry name" value="ESTERASE YQIA"/>
    <property type="match status" value="1"/>
</dbReference>
<evidence type="ECO:0008006" key="3">
    <source>
        <dbReference type="Google" id="ProtNLM"/>
    </source>
</evidence>
<dbReference type="InterPro" id="IPR029058">
    <property type="entry name" value="AB_hydrolase_fold"/>
</dbReference>
<dbReference type="Proteomes" id="UP000004524">
    <property type="component" value="Unassembled WGS sequence"/>
</dbReference>